<feature type="chain" id="PRO_5046779244" description="Lipoprotein" evidence="1">
    <location>
        <begin position="26"/>
        <end position="52"/>
    </location>
</feature>
<reference evidence="2 3" key="1">
    <citation type="journal article" date="2016" name="Int. J. Syst. Evol. Microbiol.">
        <title>Pontibacter aydingkolensis sp. nov., isolated from soil of a salt lake.</title>
        <authorList>
            <person name="Osman G."/>
            <person name="Zhang T."/>
            <person name="Lou K."/>
            <person name="Gao Y."/>
            <person name="Chang W."/>
            <person name="Lin Q."/>
            <person name="Yang H.M."/>
            <person name="Huo X.D."/>
            <person name="Wang N."/>
        </authorList>
    </citation>
    <scope>NUCLEOTIDE SEQUENCE [LARGE SCALE GENOMIC DNA]</scope>
    <source>
        <strain evidence="2 3">KACC 19255</strain>
    </source>
</reference>
<proteinExistence type="predicted"/>
<keyword evidence="3" id="KW-1185">Reference proteome</keyword>
<sequence length="52" mass="5568">MKATLLKTTAFIIMLAATVSCQQGACPAYGKTVNKPMQKTTFLSDAAPKGRY</sequence>
<comment type="caution">
    <text evidence="2">The sequence shown here is derived from an EMBL/GenBank/DDBJ whole genome shotgun (WGS) entry which is preliminary data.</text>
</comment>
<feature type="signal peptide" evidence="1">
    <location>
        <begin position="1"/>
        <end position="25"/>
    </location>
</feature>
<accession>A0ABS7CXE8</accession>
<evidence type="ECO:0008006" key="4">
    <source>
        <dbReference type="Google" id="ProtNLM"/>
    </source>
</evidence>
<dbReference type="PROSITE" id="PS51257">
    <property type="entry name" value="PROKAR_LIPOPROTEIN"/>
    <property type="match status" value="1"/>
</dbReference>
<dbReference type="EMBL" id="JAHYXK010000015">
    <property type="protein sequence ID" value="MBW7468465.1"/>
    <property type="molecule type" value="Genomic_DNA"/>
</dbReference>
<name>A0ABS7CXE8_9BACT</name>
<keyword evidence="1" id="KW-0732">Signal</keyword>
<dbReference type="RefSeq" id="WP_219878340.1">
    <property type="nucleotide sequence ID" value="NZ_JAHYXK010000015.1"/>
</dbReference>
<gene>
    <name evidence="2" type="ORF">K0O23_15415</name>
</gene>
<evidence type="ECO:0000313" key="3">
    <source>
        <dbReference type="Proteomes" id="UP000813018"/>
    </source>
</evidence>
<protein>
    <recommendedName>
        <fullName evidence="4">Lipoprotein</fullName>
    </recommendedName>
</protein>
<evidence type="ECO:0000313" key="2">
    <source>
        <dbReference type="EMBL" id="MBW7468465.1"/>
    </source>
</evidence>
<organism evidence="2 3">
    <name type="scientific">Pontibacter aydingkolensis</name>
    <dbReference type="NCBI Taxonomy" id="1911536"/>
    <lineage>
        <taxon>Bacteria</taxon>
        <taxon>Pseudomonadati</taxon>
        <taxon>Bacteroidota</taxon>
        <taxon>Cytophagia</taxon>
        <taxon>Cytophagales</taxon>
        <taxon>Hymenobacteraceae</taxon>
        <taxon>Pontibacter</taxon>
    </lineage>
</organism>
<dbReference type="Proteomes" id="UP000813018">
    <property type="component" value="Unassembled WGS sequence"/>
</dbReference>
<evidence type="ECO:0000256" key="1">
    <source>
        <dbReference type="SAM" id="SignalP"/>
    </source>
</evidence>